<feature type="transmembrane region" description="Helical" evidence="1">
    <location>
        <begin position="319"/>
        <end position="343"/>
    </location>
</feature>
<dbReference type="Proteomes" id="UP000244911">
    <property type="component" value="Unassembled WGS sequence"/>
</dbReference>
<organism evidence="3 4">
    <name type="scientific">Aliiroseovarius pelagivivens</name>
    <dbReference type="NCBI Taxonomy" id="1639690"/>
    <lineage>
        <taxon>Bacteria</taxon>
        <taxon>Pseudomonadati</taxon>
        <taxon>Pseudomonadota</taxon>
        <taxon>Alphaproteobacteria</taxon>
        <taxon>Rhodobacterales</taxon>
        <taxon>Paracoccaceae</taxon>
        <taxon>Aliiroseovarius</taxon>
    </lineage>
</organism>
<sequence length="367" mass="41287">MTKRRAPHQLPSWLPYEGGQNTGIHGLRGVAAAMVLFAHIVGGTAEHVYFDNAAYLAVSEPLWNFGTFFVYLFFAISGFVILPSAFRYEPRDFAWRRMLRIYPLFLVFSLIFIVGNAITNLQPGLNNLPTILYALTFTNLLAGTEQLTPNAWSLTYEMMFYCLAGLGAFAITQKLRGLQMIMALASIAFLVLFPKSIYFVAGILVFILHGRRFVKKLPARPMLEIAAALSLAYASSRVHFDFRAGELGQPITLICMGLTFLYFLFAVEKDSITARLLSARWAQYLGTISYSLYLVHPYIYMPTRIVFQKLGLFSDNAWASVFLFGVVTFILSIAAAHISFILFEKYPQKLAKSWANQPKIIQKGTLS</sequence>
<feature type="transmembrane region" description="Helical" evidence="1">
    <location>
        <begin position="98"/>
        <end position="118"/>
    </location>
</feature>
<accession>A0A2R8AM18</accession>
<keyword evidence="1" id="KW-0812">Transmembrane</keyword>
<dbReference type="PANTHER" id="PTHR23028">
    <property type="entry name" value="ACETYLTRANSFERASE"/>
    <property type="match status" value="1"/>
</dbReference>
<evidence type="ECO:0000259" key="2">
    <source>
        <dbReference type="Pfam" id="PF01757"/>
    </source>
</evidence>
<feature type="domain" description="Acyltransferase 3" evidence="2">
    <location>
        <begin position="22"/>
        <end position="336"/>
    </location>
</feature>
<feature type="transmembrane region" description="Helical" evidence="1">
    <location>
        <begin position="178"/>
        <end position="207"/>
    </location>
</feature>
<feature type="transmembrane region" description="Helical" evidence="1">
    <location>
        <begin position="62"/>
        <end position="86"/>
    </location>
</feature>
<gene>
    <name evidence="3" type="ORF">ALP8811_01941</name>
</gene>
<dbReference type="GO" id="GO:0000271">
    <property type="term" value="P:polysaccharide biosynthetic process"/>
    <property type="evidence" value="ECO:0007669"/>
    <property type="project" value="TreeGrafter"/>
</dbReference>
<dbReference type="OrthoDB" id="9796461at2"/>
<dbReference type="GO" id="GO:0016747">
    <property type="term" value="F:acyltransferase activity, transferring groups other than amino-acyl groups"/>
    <property type="evidence" value="ECO:0007669"/>
    <property type="project" value="InterPro"/>
</dbReference>
<dbReference type="GO" id="GO:0016020">
    <property type="term" value="C:membrane"/>
    <property type="evidence" value="ECO:0007669"/>
    <property type="project" value="TreeGrafter"/>
</dbReference>
<keyword evidence="4" id="KW-1185">Reference proteome</keyword>
<feature type="transmembrane region" description="Helical" evidence="1">
    <location>
        <begin position="247"/>
        <end position="267"/>
    </location>
</feature>
<reference evidence="3 4" key="1">
    <citation type="submission" date="2018-03" db="EMBL/GenBank/DDBJ databases">
        <authorList>
            <person name="Keele B.F."/>
        </authorList>
    </citation>
    <scope>NUCLEOTIDE SEQUENCE [LARGE SCALE GENOMIC DNA]</scope>
    <source>
        <strain evidence="3 4">CECT 8811</strain>
    </source>
</reference>
<dbReference type="EMBL" id="OMOI01000001">
    <property type="protein sequence ID" value="SPF76924.1"/>
    <property type="molecule type" value="Genomic_DNA"/>
</dbReference>
<evidence type="ECO:0000313" key="3">
    <source>
        <dbReference type="EMBL" id="SPF76924.1"/>
    </source>
</evidence>
<dbReference type="InterPro" id="IPR002656">
    <property type="entry name" value="Acyl_transf_3_dom"/>
</dbReference>
<evidence type="ECO:0000313" key="4">
    <source>
        <dbReference type="Proteomes" id="UP000244911"/>
    </source>
</evidence>
<dbReference type="RefSeq" id="WP_108856891.1">
    <property type="nucleotide sequence ID" value="NZ_OMOI01000001.1"/>
</dbReference>
<keyword evidence="1" id="KW-0472">Membrane</keyword>
<dbReference type="Pfam" id="PF01757">
    <property type="entry name" value="Acyl_transf_3"/>
    <property type="match status" value="1"/>
</dbReference>
<protein>
    <recommendedName>
        <fullName evidence="2">Acyltransferase 3 domain-containing protein</fullName>
    </recommendedName>
</protein>
<feature type="transmembrane region" description="Helical" evidence="1">
    <location>
        <begin position="279"/>
        <end position="299"/>
    </location>
</feature>
<dbReference type="InterPro" id="IPR050879">
    <property type="entry name" value="Acyltransferase_3"/>
</dbReference>
<feature type="transmembrane region" description="Helical" evidence="1">
    <location>
        <begin position="154"/>
        <end position="172"/>
    </location>
</feature>
<dbReference type="AlphaFoldDB" id="A0A2R8AM18"/>
<feature type="transmembrane region" description="Helical" evidence="1">
    <location>
        <begin position="30"/>
        <end position="50"/>
    </location>
</feature>
<evidence type="ECO:0000256" key="1">
    <source>
        <dbReference type="SAM" id="Phobius"/>
    </source>
</evidence>
<proteinExistence type="predicted"/>
<keyword evidence="1" id="KW-1133">Transmembrane helix</keyword>
<dbReference type="PANTHER" id="PTHR23028:SF53">
    <property type="entry name" value="ACYL_TRANSF_3 DOMAIN-CONTAINING PROTEIN"/>
    <property type="match status" value="1"/>
</dbReference>
<name>A0A2R8AM18_9RHOB</name>